<dbReference type="GO" id="GO:0030170">
    <property type="term" value="F:pyridoxal phosphate binding"/>
    <property type="evidence" value="ECO:0007669"/>
    <property type="project" value="InterPro"/>
</dbReference>
<dbReference type="eggNOG" id="COG0079">
    <property type="taxonomic scope" value="Bacteria"/>
</dbReference>
<organism evidence="11 12">
    <name type="scientific">Lentilactobacillus parafarraginis F0439</name>
    <dbReference type="NCBI Taxonomy" id="797515"/>
    <lineage>
        <taxon>Bacteria</taxon>
        <taxon>Bacillati</taxon>
        <taxon>Bacillota</taxon>
        <taxon>Bacilli</taxon>
        <taxon>Lactobacillales</taxon>
        <taxon>Lactobacillaceae</taxon>
        <taxon>Lentilactobacillus</taxon>
    </lineage>
</organism>
<dbReference type="PANTHER" id="PTHR43643">
    <property type="entry name" value="HISTIDINOL-PHOSPHATE AMINOTRANSFERASE 2"/>
    <property type="match status" value="1"/>
</dbReference>
<dbReference type="EMBL" id="AGEY01000210">
    <property type="protein sequence ID" value="EHL95267.1"/>
    <property type="molecule type" value="Genomic_DNA"/>
</dbReference>
<dbReference type="EC" id="2.6.1.9" evidence="3"/>
<proteinExistence type="inferred from homology"/>
<dbReference type="SUPFAM" id="SSF53383">
    <property type="entry name" value="PLP-dependent transferases"/>
    <property type="match status" value="1"/>
</dbReference>
<evidence type="ECO:0000256" key="8">
    <source>
        <dbReference type="ARBA" id="ARBA00023102"/>
    </source>
</evidence>
<accession>G9ZTI0</accession>
<evidence type="ECO:0000256" key="6">
    <source>
        <dbReference type="ARBA" id="ARBA00022679"/>
    </source>
</evidence>
<evidence type="ECO:0000313" key="11">
    <source>
        <dbReference type="EMBL" id="EHL95267.1"/>
    </source>
</evidence>
<dbReference type="HOGENOM" id="CLU_1890305_0_0_9"/>
<dbReference type="PANTHER" id="PTHR43643:SF6">
    <property type="entry name" value="HISTIDINOL-PHOSPHATE AMINOTRANSFERASE"/>
    <property type="match status" value="1"/>
</dbReference>
<keyword evidence="12" id="KW-1185">Reference proteome</keyword>
<comment type="similarity">
    <text evidence="2">Belongs to the class-II pyridoxal-phosphate-dependent aminotransferase family. Histidinol-phosphate aminotransferase subfamily.</text>
</comment>
<dbReference type="Proteomes" id="UP000004625">
    <property type="component" value="Unassembled WGS sequence"/>
</dbReference>
<evidence type="ECO:0000313" key="12">
    <source>
        <dbReference type="Proteomes" id="UP000004625"/>
    </source>
</evidence>
<keyword evidence="4" id="KW-0032">Aminotransferase</keyword>
<gene>
    <name evidence="11" type="ORF">HMPREF9103_03065</name>
</gene>
<dbReference type="Pfam" id="PF00155">
    <property type="entry name" value="Aminotran_1_2"/>
    <property type="match status" value="1"/>
</dbReference>
<dbReference type="GO" id="GO:0004400">
    <property type="term" value="F:histidinol-phosphate transaminase activity"/>
    <property type="evidence" value="ECO:0007669"/>
    <property type="project" value="UniProtKB-EC"/>
</dbReference>
<reference evidence="11 12" key="1">
    <citation type="submission" date="2011-09" db="EMBL/GenBank/DDBJ databases">
        <authorList>
            <person name="Weinstock G."/>
            <person name="Sodergren E."/>
            <person name="Clifton S."/>
            <person name="Fulton L."/>
            <person name="Fulton B."/>
            <person name="Courtney L."/>
            <person name="Fronick C."/>
            <person name="Harrison M."/>
            <person name="Strong C."/>
            <person name="Farmer C."/>
            <person name="Delahaunty K."/>
            <person name="Markovic C."/>
            <person name="Hall O."/>
            <person name="Minx P."/>
            <person name="Tomlinson C."/>
            <person name="Mitreva M."/>
            <person name="Hou S."/>
            <person name="Chen J."/>
            <person name="Wollam A."/>
            <person name="Pepin K.H."/>
            <person name="Johnson M."/>
            <person name="Bhonagiri V."/>
            <person name="Zhang X."/>
            <person name="Suruliraj S."/>
            <person name="Warren W."/>
            <person name="Chinwalla A."/>
            <person name="Mardis E.R."/>
            <person name="Wilson R.K."/>
        </authorList>
    </citation>
    <scope>NUCLEOTIDE SEQUENCE [LARGE SCALE GENOMIC DNA]</scope>
    <source>
        <strain evidence="11 12">F0439</strain>
    </source>
</reference>
<dbReference type="InterPro" id="IPR015424">
    <property type="entry name" value="PyrdxlP-dep_Trfase"/>
</dbReference>
<name>G9ZTI0_9LACO</name>
<dbReference type="Gene3D" id="3.40.640.10">
    <property type="entry name" value="Type I PLP-dependent aspartate aminotransferase-like (Major domain)"/>
    <property type="match status" value="1"/>
</dbReference>
<feature type="domain" description="Aminotransferase class I/classII large" evidence="10">
    <location>
        <begin position="43"/>
        <end position="154"/>
    </location>
</feature>
<evidence type="ECO:0000256" key="1">
    <source>
        <dbReference type="ARBA" id="ARBA00005011"/>
    </source>
</evidence>
<comment type="pathway">
    <text evidence="1">Amino-acid biosynthesis; L-histidine biosynthesis; L-histidine from 5-phospho-alpha-D-ribose 1-diphosphate: step 7/9.</text>
</comment>
<dbReference type="PATRIC" id="fig|797515.3.peg.2781"/>
<dbReference type="InterPro" id="IPR015421">
    <property type="entry name" value="PyrdxlP-dep_Trfase_major"/>
</dbReference>
<dbReference type="AlphaFoldDB" id="G9ZTI0"/>
<dbReference type="STRING" id="797515.HMPREF9103_03065"/>
<keyword evidence="7" id="KW-0663">Pyridoxal phosphate</keyword>
<keyword evidence="6" id="KW-0808">Transferase</keyword>
<evidence type="ECO:0000256" key="2">
    <source>
        <dbReference type="ARBA" id="ARBA00007970"/>
    </source>
</evidence>
<dbReference type="InterPro" id="IPR050106">
    <property type="entry name" value="HistidinolP_aminotransfase"/>
</dbReference>
<evidence type="ECO:0000256" key="4">
    <source>
        <dbReference type="ARBA" id="ARBA00022576"/>
    </source>
</evidence>
<dbReference type="InterPro" id="IPR015422">
    <property type="entry name" value="PyrdxlP-dep_Trfase_small"/>
</dbReference>
<evidence type="ECO:0000256" key="5">
    <source>
        <dbReference type="ARBA" id="ARBA00022605"/>
    </source>
</evidence>
<comment type="caution">
    <text evidence="11">The sequence shown here is derived from an EMBL/GenBank/DDBJ whole genome shotgun (WGS) entry which is preliminary data.</text>
</comment>
<dbReference type="Gene3D" id="3.90.1150.10">
    <property type="entry name" value="Aspartate Aminotransferase, domain 1"/>
    <property type="match status" value="1"/>
</dbReference>
<sequence>MTERKAMTMGQFDDTYRKEVNSVAPYIQGETEDEVRRKFHLDKVVKLGSNENPYGPYYHARKAILRSVEDINRYPEDDFINTKRVIANHFGLKADNVGLGSGAGNIIETISKMFLNAGDEVLIAKQSYRLYREVSKLMGAKVIEIPLTKDYQFDL</sequence>
<keyword evidence="5" id="KW-0028">Amino-acid biosynthesis</keyword>
<evidence type="ECO:0000256" key="3">
    <source>
        <dbReference type="ARBA" id="ARBA00012748"/>
    </source>
</evidence>
<dbReference type="GO" id="GO:0000105">
    <property type="term" value="P:L-histidine biosynthetic process"/>
    <property type="evidence" value="ECO:0007669"/>
    <property type="project" value="UniProtKB-KW"/>
</dbReference>
<evidence type="ECO:0000256" key="7">
    <source>
        <dbReference type="ARBA" id="ARBA00022898"/>
    </source>
</evidence>
<protein>
    <recommendedName>
        <fullName evidence="3">histidinol-phosphate transaminase</fullName>
        <ecNumber evidence="3">2.6.1.9</ecNumber>
    </recommendedName>
</protein>
<evidence type="ECO:0000256" key="9">
    <source>
        <dbReference type="ARBA" id="ARBA00047481"/>
    </source>
</evidence>
<keyword evidence="8" id="KW-0368">Histidine biosynthesis</keyword>
<comment type="catalytic activity">
    <reaction evidence="9">
        <text>L-histidinol phosphate + 2-oxoglutarate = 3-(imidazol-4-yl)-2-oxopropyl phosphate + L-glutamate</text>
        <dbReference type="Rhea" id="RHEA:23744"/>
        <dbReference type="ChEBI" id="CHEBI:16810"/>
        <dbReference type="ChEBI" id="CHEBI:29985"/>
        <dbReference type="ChEBI" id="CHEBI:57766"/>
        <dbReference type="ChEBI" id="CHEBI:57980"/>
        <dbReference type="EC" id="2.6.1.9"/>
    </reaction>
</comment>
<dbReference type="InterPro" id="IPR004839">
    <property type="entry name" value="Aminotransferase_I/II_large"/>
</dbReference>
<evidence type="ECO:0000259" key="10">
    <source>
        <dbReference type="Pfam" id="PF00155"/>
    </source>
</evidence>